<keyword evidence="3" id="KW-1185">Reference proteome</keyword>
<dbReference type="Proteomes" id="UP001268864">
    <property type="component" value="Unassembled WGS sequence"/>
</dbReference>
<evidence type="ECO:0000313" key="3">
    <source>
        <dbReference type="Proteomes" id="UP001268864"/>
    </source>
</evidence>
<accession>A0ABU2FPN5</accession>
<sequence length="253" mass="27366">MTARTAIQLYTLRDVEADLETLLERVAAAGYDGVEFASRLPESDPETTAATLERLGLSVAGIHAAVGSLPGAHPSAMSRARVVELCRAVGTTNAVVPYLDAACFEDEAAVAETASALSALAEALADADVRLHYHNHDQEFQRIDGEYALERVLAQTDVELELDAGWAAYAGADPAALLDRYADRISLVHVKDVDAETGRATRLGTGCLDLDRLGERLRDSAVEWAIYEHDCPETPLDATAEDRHRLEARVLDR</sequence>
<dbReference type="InterPro" id="IPR036237">
    <property type="entry name" value="Xyl_isomerase-like_sf"/>
</dbReference>
<comment type="caution">
    <text evidence="2">The sequence shown here is derived from an EMBL/GenBank/DDBJ whole genome shotgun (WGS) entry which is preliminary data.</text>
</comment>
<dbReference type="Pfam" id="PF01261">
    <property type="entry name" value="AP_endonuc_2"/>
    <property type="match status" value="1"/>
</dbReference>
<keyword evidence="2" id="KW-0413">Isomerase</keyword>
<organism evidence="2 3">
    <name type="scientific">Haloarcula onubensis</name>
    <dbReference type="NCBI Taxonomy" id="2950539"/>
    <lineage>
        <taxon>Archaea</taxon>
        <taxon>Methanobacteriati</taxon>
        <taxon>Methanobacteriota</taxon>
        <taxon>Stenosarchaea group</taxon>
        <taxon>Halobacteria</taxon>
        <taxon>Halobacteriales</taxon>
        <taxon>Haloarculaceae</taxon>
        <taxon>Haloarcula</taxon>
    </lineage>
</organism>
<evidence type="ECO:0000313" key="2">
    <source>
        <dbReference type="EMBL" id="MDS0282715.1"/>
    </source>
</evidence>
<proteinExistence type="predicted"/>
<gene>
    <name evidence="2" type="ORF">NDI86_11320</name>
</gene>
<dbReference type="RefSeq" id="WP_310900542.1">
    <property type="nucleotide sequence ID" value="NZ_JAMQOS010000003.1"/>
</dbReference>
<dbReference type="EMBL" id="JAMQOS010000003">
    <property type="protein sequence ID" value="MDS0282715.1"/>
    <property type="molecule type" value="Genomic_DNA"/>
</dbReference>
<reference evidence="2 3" key="1">
    <citation type="submission" date="2022-06" db="EMBL/GenBank/DDBJ databases">
        <title>Halomicroarcula sp. a new haloarchaeum isolate from saline soil.</title>
        <authorList>
            <person name="Strakova D."/>
            <person name="Galisteo C."/>
            <person name="Sanchez-Porro C."/>
            <person name="Ventosa A."/>
        </authorList>
    </citation>
    <scope>NUCLEOTIDE SEQUENCE [LARGE SCALE GENOMIC DNA]</scope>
    <source>
        <strain evidence="2 3">S3CR25-11</strain>
    </source>
</reference>
<evidence type="ECO:0000259" key="1">
    <source>
        <dbReference type="Pfam" id="PF01261"/>
    </source>
</evidence>
<dbReference type="InterPro" id="IPR013022">
    <property type="entry name" value="Xyl_isomerase-like_TIM-brl"/>
</dbReference>
<dbReference type="PANTHER" id="PTHR12110">
    <property type="entry name" value="HYDROXYPYRUVATE ISOMERASE"/>
    <property type="match status" value="1"/>
</dbReference>
<name>A0ABU2FPN5_9EURY</name>
<dbReference type="PANTHER" id="PTHR12110:SF41">
    <property type="entry name" value="INOSOSE DEHYDRATASE"/>
    <property type="match status" value="1"/>
</dbReference>
<dbReference type="GO" id="GO:0016853">
    <property type="term" value="F:isomerase activity"/>
    <property type="evidence" value="ECO:0007669"/>
    <property type="project" value="UniProtKB-KW"/>
</dbReference>
<dbReference type="SUPFAM" id="SSF51658">
    <property type="entry name" value="Xylose isomerase-like"/>
    <property type="match status" value="1"/>
</dbReference>
<dbReference type="InterPro" id="IPR050312">
    <property type="entry name" value="IolE/XylAMocC-like"/>
</dbReference>
<protein>
    <submittedName>
        <fullName evidence="2">Sugar phosphate isomerase/epimerase</fullName>
    </submittedName>
</protein>
<feature type="domain" description="Xylose isomerase-like TIM barrel" evidence="1">
    <location>
        <begin position="23"/>
        <end position="246"/>
    </location>
</feature>
<dbReference type="Gene3D" id="3.20.20.150">
    <property type="entry name" value="Divalent-metal-dependent TIM barrel enzymes"/>
    <property type="match status" value="1"/>
</dbReference>